<feature type="domain" description="Tyr recombinase" evidence="2">
    <location>
        <begin position="4"/>
        <end position="159"/>
    </location>
</feature>
<name>A0AAN7SQV3_9COLE</name>
<dbReference type="SUPFAM" id="SSF56349">
    <property type="entry name" value="DNA breaking-rejoining enzymes"/>
    <property type="match status" value="1"/>
</dbReference>
<keyword evidence="4" id="KW-1185">Reference proteome</keyword>
<protein>
    <recommendedName>
        <fullName evidence="2">Tyr recombinase domain-containing protein</fullName>
    </recommendedName>
</protein>
<keyword evidence="1" id="KW-0233">DNA recombination</keyword>
<evidence type="ECO:0000313" key="4">
    <source>
        <dbReference type="Proteomes" id="UP001353858"/>
    </source>
</evidence>
<accession>A0AAN7SQV3</accession>
<reference evidence="4" key="1">
    <citation type="submission" date="2023-01" db="EMBL/GenBank/DDBJ databases">
        <title>Key to firefly adult light organ development and bioluminescence: homeobox transcription factors regulate luciferase expression and transportation to peroxisome.</title>
        <authorList>
            <person name="Fu X."/>
        </authorList>
    </citation>
    <scope>NUCLEOTIDE SEQUENCE [LARGE SCALE GENOMIC DNA]</scope>
</reference>
<dbReference type="PANTHER" id="PTHR35617:SF3">
    <property type="entry name" value="CORE-BINDING (CB) DOMAIN-CONTAINING PROTEIN"/>
    <property type="match status" value="1"/>
</dbReference>
<dbReference type="InterPro" id="IPR011010">
    <property type="entry name" value="DNA_brk_join_enz"/>
</dbReference>
<dbReference type="PANTHER" id="PTHR35617">
    <property type="entry name" value="PHAGE_INTEGRASE DOMAIN-CONTAINING PROTEIN"/>
    <property type="match status" value="1"/>
</dbReference>
<dbReference type="InterPro" id="IPR013762">
    <property type="entry name" value="Integrase-like_cat_sf"/>
</dbReference>
<dbReference type="Proteomes" id="UP001353858">
    <property type="component" value="Unassembled WGS sequence"/>
</dbReference>
<dbReference type="GO" id="GO:0003677">
    <property type="term" value="F:DNA binding"/>
    <property type="evidence" value="ECO:0007669"/>
    <property type="project" value="InterPro"/>
</dbReference>
<dbReference type="AlphaFoldDB" id="A0AAN7SQV3"/>
<evidence type="ECO:0000256" key="1">
    <source>
        <dbReference type="ARBA" id="ARBA00023172"/>
    </source>
</evidence>
<dbReference type="Pfam" id="PF00589">
    <property type="entry name" value="Phage_integrase"/>
    <property type="match status" value="1"/>
</dbReference>
<comment type="caution">
    <text evidence="3">The sequence shown here is derived from an EMBL/GenBank/DDBJ whole genome shotgun (WGS) entry which is preliminary data.</text>
</comment>
<evidence type="ECO:0000313" key="3">
    <source>
        <dbReference type="EMBL" id="KAK4879135.1"/>
    </source>
</evidence>
<dbReference type="GO" id="GO:0006310">
    <property type="term" value="P:DNA recombination"/>
    <property type="evidence" value="ECO:0007669"/>
    <property type="project" value="UniProtKB-KW"/>
</dbReference>
<sequence length="183" mass="21123">MELTSGHRLQTFAKIRIHNINITNTSVEIKILDKLKTSNITKAQPILIFPDFSNKPELCISNTIKYYLTYTRRTRSSMDDNLILTHKRSFRAASSQTISRWIKQVLNESGIDTERFSGYNVRHASTLAALRGGLHIETIRKSAGWTDKSNIFTQFYNRLRQIKENFAEVVFKGSNVRVNNQNQ</sequence>
<proteinExistence type="predicted"/>
<dbReference type="Gene3D" id="1.10.443.10">
    <property type="entry name" value="Intergrase catalytic core"/>
    <property type="match status" value="1"/>
</dbReference>
<dbReference type="GO" id="GO:0015074">
    <property type="term" value="P:DNA integration"/>
    <property type="evidence" value="ECO:0007669"/>
    <property type="project" value="InterPro"/>
</dbReference>
<organism evidence="3 4">
    <name type="scientific">Aquatica leii</name>
    <dbReference type="NCBI Taxonomy" id="1421715"/>
    <lineage>
        <taxon>Eukaryota</taxon>
        <taxon>Metazoa</taxon>
        <taxon>Ecdysozoa</taxon>
        <taxon>Arthropoda</taxon>
        <taxon>Hexapoda</taxon>
        <taxon>Insecta</taxon>
        <taxon>Pterygota</taxon>
        <taxon>Neoptera</taxon>
        <taxon>Endopterygota</taxon>
        <taxon>Coleoptera</taxon>
        <taxon>Polyphaga</taxon>
        <taxon>Elateriformia</taxon>
        <taxon>Elateroidea</taxon>
        <taxon>Lampyridae</taxon>
        <taxon>Luciolinae</taxon>
        <taxon>Aquatica</taxon>
    </lineage>
</organism>
<evidence type="ECO:0000259" key="2">
    <source>
        <dbReference type="Pfam" id="PF00589"/>
    </source>
</evidence>
<dbReference type="InterPro" id="IPR002104">
    <property type="entry name" value="Integrase_catalytic"/>
</dbReference>
<dbReference type="EMBL" id="JARPUR010000003">
    <property type="protein sequence ID" value="KAK4879135.1"/>
    <property type="molecule type" value="Genomic_DNA"/>
</dbReference>
<gene>
    <name evidence="3" type="ORF">RN001_007281</name>
</gene>